<dbReference type="Gene3D" id="1.10.10.10">
    <property type="entry name" value="Winged helix-like DNA-binding domain superfamily/Winged helix DNA-binding domain"/>
    <property type="match status" value="1"/>
</dbReference>
<organism evidence="9 10">
    <name type="scientific">Xylona heveae (strain CBS 132557 / TC161)</name>
    <dbReference type="NCBI Taxonomy" id="1328760"/>
    <lineage>
        <taxon>Eukaryota</taxon>
        <taxon>Fungi</taxon>
        <taxon>Dikarya</taxon>
        <taxon>Ascomycota</taxon>
        <taxon>Pezizomycotina</taxon>
        <taxon>Xylonomycetes</taxon>
        <taxon>Xylonales</taxon>
        <taxon>Xylonaceae</taxon>
        <taxon>Xylona</taxon>
    </lineage>
</organism>
<dbReference type="SUPFAM" id="SSF46785">
    <property type="entry name" value="Winged helix' DNA-binding domain"/>
    <property type="match status" value="2"/>
</dbReference>
<dbReference type="InterPro" id="IPR008570">
    <property type="entry name" value="ESCRT-II_cplx_Vps25-sub"/>
</dbReference>
<dbReference type="Gene3D" id="1.10.10.570">
    <property type="entry name" value="Winged helix' DNA-binding domain. Chain C. Domain 1"/>
    <property type="match status" value="1"/>
</dbReference>
<dbReference type="OMA" id="TRCLIMW"/>
<comment type="similarity">
    <text evidence="2">Belongs to the VPS25 family.</text>
</comment>
<evidence type="ECO:0000256" key="7">
    <source>
        <dbReference type="ARBA" id="ARBA00030094"/>
    </source>
</evidence>
<evidence type="ECO:0000256" key="3">
    <source>
        <dbReference type="ARBA" id="ARBA00017934"/>
    </source>
</evidence>
<dbReference type="InterPro" id="IPR036390">
    <property type="entry name" value="WH_DNA-bd_sf"/>
</dbReference>
<evidence type="ECO:0000256" key="8">
    <source>
        <dbReference type="SAM" id="MobiDB-lite"/>
    </source>
</evidence>
<dbReference type="GO" id="GO:0000814">
    <property type="term" value="C:ESCRT II complex"/>
    <property type="evidence" value="ECO:0007669"/>
    <property type="project" value="InterPro"/>
</dbReference>
<dbReference type="PANTHER" id="PTHR13149:SF0">
    <property type="entry name" value="VACUOLAR PROTEIN-SORTING-ASSOCIATED PROTEIN 25"/>
    <property type="match status" value="1"/>
</dbReference>
<dbReference type="PANTHER" id="PTHR13149">
    <property type="entry name" value="VACUOLAR PROTEIN SORTING-ASSOCIATED PROTEIN VPS25"/>
    <property type="match status" value="1"/>
</dbReference>
<name>A0A165JLF0_XYLHT</name>
<accession>A0A165JLF0</accession>
<gene>
    <name evidence="9" type="ORF">L228DRAFT_11492</name>
</gene>
<dbReference type="AlphaFoldDB" id="A0A165JLF0"/>
<dbReference type="OrthoDB" id="245150at2759"/>
<dbReference type="Proteomes" id="UP000076632">
    <property type="component" value="Unassembled WGS sequence"/>
</dbReference>
<dbReference type="GO" id="GO:0042803">
    <property type="term" value="F:protein homodimerization activity"/>
    <property type="evidence" value="ECO:0007669"/>
    <property type="project" value="TreeGrafter"/>
</dbReference>
<evidence type="ECO:0000313" key="10">
    <source>
        <dbReference type="Proteomes" id="UP000076632"/>
    </source>
</evidence>
<dbReference type="InterPro" id="IPR036388">
    <property type="entry name" value="WH-like_DNA-bd_sf"/>
</dbReference>
<dbReference type="GO" id="GO:0043328">
    <property type="term" value="P:protein transport to vacuole involved in ubiquitin-dependent protein catabolic process via the multivesicular body sorting pathway"/>
    <property type="evidence" value="ECO:0007669"/>
    <property type="project" value="TreeGrafter"/>
</dbReference>
<dbReference type="GeneID" id="28894073"/>
<dbReference type="STRING" id="1328760.A0A165JLF0"/>
<evidence type="ECO:0000313" key="9">
    <source>
        <dbReference type="EMBL" id="KZF26386.1"/>
    </source>
</evidence>
<evidence type="ECO:0000256" key="6">
    <source>
        <dbReference type="ARBA" id="ARBA00022927"/>
    </source>
</evidence>
<feature type="region of interest" description="Disordered" evidence="8">
    <location>
        <begin position="1"/>
        <end position="39"/>
    </location>
</feature>
<dbReference type="InterPro" id="IPR014041">
    <property type="entry name" value="ESCRT-II_cplx_Vps25-sub_N"/>
</dbReference>
<dbReference type="GO" id="GO:0016236">
    <property type="term" value="P:macroautophagy"/>
    <property type="evidence" value="ECO:0007669"/>
    <property type="project" value="UniProtKB-ARBA"/>
</dbReference>
<proteinExistence type="inferred from homology"/>
<evidence type="ECO:0000256" key="5">
    <source>
        <dbReference type="ARBA" id="ARBA00022490"/>
    </source>
</evidence>
<dbReference type="FunFam" id="1.10.10.570:FF:000003">
    <property type="entry name" value="Vacuolar protein-sorting-associated protein 25"/>
    <property type="match status" value="1"/>
</dbReference>
<reference evidence="9 10" key="1">
    <citation type="journal article" date="2016" name="Fungal Biol.">
        <title>The genome of Xylona heveae provides a window into fungal endophytism.</title>
        <authorList>
            <person name="Gazis R."/>
            <person name="Kuo A."/>
            <person name="Riley R."/>
            <person name="LaButti K."/>
            <person name="Lipzen A."/>
            <person name="Lin J."/>
            <person name="Amirebrahimi M."/>
            <person name="Hesse C.N."/>
            <person name="Spatafora J.W."/>
            <person name="Henrissat B."/>
            <person name="Hainaut M."/>
            <person name="Grigoriev I.V."/>
            <person name="Hibbett D.S."/>
        </authorList>
    </citation>
    <scope>NUCLEOTIDE SEQUENCE [LARGE SCALE GENOMIC DNA]</scope>
    <source>
        <strain evidence="9 10">TC161</strain>
    </source>
</reference>
<dbReference type="RefSeq" id="XP_018191941.1">
    <property type="nucleotide sequence ID" value="XM_018328936.1"/>
</dbReference>
<sequence>MASSLTPSLAPATTATSYTLPPTGLSEPTRIEPANALPSGNQPSFAYPPLYNFPPFYTLQPNTTTRQAQLQAWSGLIQSYCKYHRTWRLSLVDAIDTPLFRNDALNRRLSLADAQTVLDWMANKDAGGGGGRAEWISTKDKSLAWIYWRRPEEWAELIAGWVDDTGQKNTVLTFYELMEGEMTTSQEFHGMDPDLFQKSLNLLVKRGRAQVFGSEDQQGVKFF</sequence>
<dbReference type="FunCoup" id="A0A165JLF0">
    <property type="interactions" value="802"/>
</dbReference>
<keyword evidence="10" id="KW-1185">Reference proteome</keyword>
<keyword evidence="4" id="KW-0813">Transport</keyword>
<keyword evidence="6" id="KW-0653">Protein transport</keyword>
<evidence type="ECO:0000256" key="1">
    <source>
        <dbReference type="ARBA" id="ARBA00004496"/>
    </source>
</evidence>
<evidence type="ECO:0000256" key="2">
    <source>
        <dbReference type="ARBA" id="ARBA00009674"/>
    </source>
</evidence>
<keyword evidence="5" id="KW-0963">Cytoplasm</keyword>
<dbReference type="GO" id="GO:0005198">
    <property type="term" value="F:structural molecule activity"/>
    <property type="evidence" value="ECO:0007669"/>
    <property type="project" value="TreeGrafter"/>
</dbReference>
<dbReference type="InParanoid" id="A0A165JLF0"/>
<dbReference type="FunFam" id="1.10.10.10:FF:000141">
    <property type="entry name" value="vacuolar protein-sorting-associated protein 25"/>
    <property type="match status" value="1"/>
</dbReference>
<protein>
    <recommendedName>
        <fullName evidence="3">Vacuolar protein-sorting-associated protein 25</fullName>
    </recommendedName>
    <alternativeName>
        <fullName evidence="7">ESCRT-II complex subunit VPS25</fullName>
    </alternativeName>
</protein>
<comment type="subcellular location">
    <subcellularLocation>
        <location evidence="1">Cytoplasm</location>
    </subcellularLocation>
</comment>
<dbReference type="Pfam" id="PF05871">
    <property type="entry name" value="ESCRT-II"/>
    <property type="match status" value="1"/>
</dbReference>
<feature type="compositionally biased region" description="Low complexity" evidence="8">
    <location>
        <begin position="1"/>
        <end position="23"/>
    </location>
</feature>
<dbReference type="EMBL" id="KV407454">
    <property type="protein sequence ID" value="KZF26386.1"/>
    <property type="molecule type" value="Genomic_DNA"/>
</dbReference>
<evidence type="ECO:0000256" key="4">
    <source>
        <dbReference type="ARBA" id="ARBA00022448"/>
    </source>
</evidence>